<dbReference type="AlphaFoldDB" id="A0A327LZ79"/>
<comment type="caution">
    <text evidence="1">The sequence shown here is derived from an EMBL/GenBank/DDBJ whole genome shotgun (WGS) entry which is preliminary data.</text>
</comment>
<evidence type="ECO:0000313" key="2">
    <source>
        <dbReference type="Proteomes" id="UP000249065"/>
    </source>
</evidence>
<gene>
    <name evidence="1" type="ORF">DOO78_24075</name>
</gene>
<sequence length="95" mass="10657">MQPAFDRTDWSVLSTLLRMAQRDGWRVEFAADRILVSSRRAPEGVISLPANLMRHARSCGWQAAVRQGEIALRHPSVRQGVTLRLQTGGDRHPSP</sequence>
<protein>
    <submittedName>
        <fullName evidence="1">Uncharacterized protein</fullName>
    </submittedName>
</protein>
<dbReference type="RefSeq" id="WP_111472440.1">
    <property type="nucleotide sequence ID" value="NZ_QLIX01000032.1"/>
</dbReference>
<dbReference type="EMBL" id="QLIX01000032">
    <property type="protein sequence ID" value="RAI55363.1"/>
    <property type="molecule type" value="Genomic_DNA"/>
</dbReference>
<name>A0A327LZ79_9PROT</name>
<accession>A0A327LZ79</accession>
<reference evidence="2" key="1">
    <citation type="submission" date="2018-06" db="EMBL/GenBank/DDBJ databases">
        <authorList>
            <person name="Khan S.A."/>
        </authorList>
    </citation>
    <scope>NUCLEOTIDE SEQUENCE [LARGE SCALE GENOMIC DNA]</scope>
    <source>
        <strain evidence="2">DB-1506</strain>
    </source>
</reference>
<dbReference type="Proteomes" id="UP000249065">
    <property type="component" value="Unassembled WGS sequence"/>
</dbReference>
<dbReference type="OrthoDB" id="7273717at2"/>
<proteinExistence type="predicted"/>
<evidence type="ECO:0000313" key="1">
    <source>
        <dbReference type="EMBL" id="RAI55363.1"/>
    </source>
</evidence>
<keyword evidence="2" id="KW-1185">Reference proteome</keyword>
<organism evidence="1 2">
    <name type="scientific">Roseicella frigidaeris</name>
    <dbReference type="NCBI Taxonomy" id="2230885"/>
    <lineage>
        <taxon>Bacteria</taxon>
        <taxon>Pseudomonadati</taxon>
        <taxon>Pseudomonadota</taxon>
        <taxon>Alphaproteobacteria</taxon>
        <taxon>Acetobacterales</taxon>
        <taxon>Roseomonadaceae</taxon>
        <taxon>Roseicella</taxon>
    </lineage>
</organism>